<dbReference type="Gene3D" id="3.10.580.10">
    <property type="entry name" value="CBS-domain"/>
    <property type="match status" value="1"/>
</dbReference>
<keyword evidence="19" id="KW-0539">Nucleus</keyword>
<keyword evidence="13" id="KW-0479">Metal-binding</keyword>
<evidence type="ECO:0000256" key="21">
    <source>
        <dbReference type="ARBA" id="ARBA00045425"/>
    </source>
</evidence>
<dbReference type="GO" id="GO:0046872">
    <property type="term" value="F:metal ion binding"/>
    <property type="evidence" value="ECO:0007669"/>
    <property type="project" value="UniProtKB-KW"/>
</dbReference>
<dbReference type="AlphaFoldDB" id="A0A0H5R7M4"/>
<comment type="subunit">
    <text evidence="6">Homotetramer.</text>
</comment>
<evidence type="ECO:0000256" key="6">
    <source>
        <dbReference type="ARBA" id="ARBA00011881"/>
    </source>
</evidence>
<evidence type="ECO:0000256" key="24">
    <source>
        <dbReference type="RuleBase" id="RU361204"/>
    </source>
</evidence>
<organism evidence="26">
    <name type="scientific">Spongospora subterranea</name>
    <dbReference type="NCBI Taxonomy" id="70186"/>
    <lineage>
        <taxon>Eukaryota</taxon>
        <taxon>Sar</taxon>
        <taxon>Rhizaria</taxon>
        <taxon>Endomyxa</taxon>
        <taxon>Phytomyxea</taxon>
        <taxon>Plasmodiophorida</taxon>
        <taxon>Plasmodiophoridae</taxon>
        <taxon>Spongospora</taxon>
    </lineage>
</organism>
<comment type="similarity">
    <text evidence="5 24">Belongs to the cysteine synthase/cystathionine beta-synthase family.</text>
</comment>
<evidence type="ECO:0000256" key="11">
    <source>
        <dbReference type="ARBA" id="ARBA00022605"/>
    </source>
</evidence>
<dbReference type="EMBL" id="HACM01009369">
    <property type="protein sequence ID" value="CRZ09811.1"/>
    <property type="molecule type" value="Transcribed_RNA"/>
</dbReference>
<reference evidence="26" key="1">
    <citation type="submission" date="2015-04" db="EMBL/GenBank/DDBJ databases">
        <title>The genome sequence of the plant pathogenic Rhizarian Plasmodiophora brassicae reveals insights in its biotrophic life cycle and the origin of chitin synthesis.</title>
        <authorList>
            <person name="Schwelm A."/>
            <person name="Fogelqvist J."/>
            <person name="Knaust A."/>
            <person name="Julke S."/>
            <person name="Lilja T."/>
            <person name="Dhandapani V."/>
            <person name="Bonilla-Rosso G."/>
            <person name="Karlsson M."/>
            <person name="Shevchenko A."/>
            <person name="Choi S.R."/>
            <person name="Kim H.G."/>
            <person name="Park J.Y."/>
            <person name="Lim Y.P."/>
            <person name="Ludwig-Muller J."/>
            <person name="Dixelius C."/>
        </authorList>
    </citation>
    <scope>NUCLEOTIDE SEQUENCE</scope>
    <source>
        <tissue evidence="26">Potato root galls</tissue>
    </source>
</reference>
<evidence type="ECO:0000256" key="22">
    <source>
        <dbReference type="ARBA" id="ARBA00047490"/>
    </source>
</evidence>
<accession>A0A0H5R7M4</accession>
<dbReference type="InterPro" id="IPR000644">
    <property type="entry name" value="CBS_dom"/>
</dbReference>
<evidence type="ECO:0000256" key="8">
    <source>
        <dbReference type="ARBA" id="ARBA00022490"/>
    </source>
</evidence>
<evidence type="ECO:0000256" key="7">
    <source>
        <dbReference type="ARBA" id="ARBA00012041"/>
    </source>
</evidence>
<dbReference type="SMART" id="SM00116">
    <property type="entry name" value="CBS"/>
    <property type="match status" value="1"/>
</dbReference>
<dbReference type="SUPFAM" id="SSF54631">
    <property type="entry name" value="CBS-domain pair"/>
    <property type="match status" value="1"/>
</dbReference>
<dbReference type="GO" id="GO:0050667">
    <property type="term" value="P:homocysteine metabolic process"/>
    <property type="evidence" value="ECO:0007669"/>
    <property type="project" value="UniProtKB-ARBA"/>
</dbReference>
<keyword evidence="8" id="KW-0963">Cytoplasm</keyword>
<evidence type="ECO:0000256" key="14">
    <source>
        <dbReference type="ARBA" id="ARBA00022843"/>
    </source>
</evidence>
<evidence type="ECO:0000256" key="9">
    <source>
        <dbReference type="ARBA" id="ARBA00022499"/>
    </source>
</evidence>
<keyword evidence="16" id="KW-0408">Iron</keyword>
<dbReference type="InterPro" id="IPR001926">
    <property type="entry name" value="TrpB-like_PALP"/>
</dbReference>
<dbReference type="EC" id="4.2.1.22" evidence="7 24"/>
<dbReference type="InterPro" id="IPR005857">
    <property type="entry name" value="Cysta_beta_synth"/>
</dbReference>
<evidence type="ECO:0000256" key="10">
    <source>
        <dbReference type="ARBA" id="ARBA00022553"/>
    </source>
</evidence>
<dbReference type="PANTHER" id="PTHR10314">
    <property type="entry name" value="CYSTATHIONINE BETA-SYNTHASE"/>
    <property type="match status" value="1"/>
</dbReference>
<evidence type="ECO:0000313" key="26">
    <source>
        <dbReference type="EMBL" id="CRZ09811.1"/>
    </source>
</evidence>
<keyword evidence="11 24" id="KW-0028">Amino-acid biosynthesis</keyword>
<dbReference type="CDD" id="cd01561">
    <property type="entry name" value="CBS_like"/>
    <property type="match status" value="1"/>
</dbReference>
<evidence type="ECO:0000256" key="16">
    <source>
        <dbReference type="ARBA" id="ARBA00023004"/>
    </source>
</evidence>
<dbReference type="InterPro" id="IPR036052">
    <property type="entry name" value="TrpB-like_PALP_sf"/>
</dbReference>
<evidence type="ECO:0000256" key="1">
    <source>
        <dbReference type="ARBA" id="ARBA00001933"/>
    </source>
</evidence>
<dbReference type="NCBIfam" id="TIGR01137">
    <property type="entry name" value="cysta_beta"/>
    <property type="match status" value="1"/>
</dbReference>
<keyword evidence="12" id="KW-0349">Heme</keyword>
<evidence type="ECO:0000256" key="13">
    <source>
        <dbReference type="ARBA" id="ARBA00022723"/>
    </source>
</evidence>
<dbReference type="UniPathway" id="UPA00136">
    <property type="reaction ID" value="UER00201"/>
</dbReference>
<keyword evidence="14" id="KW-0832">Ubl conjugation</keyword>
<dbReference type="FunFam" id="3.10.580.10:FF:000014">
    <property type="entry name" value="Cystathionine beta-synthase"/>
    <property type="match status" value="1"/>
</dbReference>
<dbReference type="CDD" id="cd04608">
    <property type="entry name" value="CBS_pair_CBS"/>
    <property type="match status" value="1"/>
</dbReference>
<evidence type="ECO:0000256" key="3">
    <source>
        <dbReference type="ARBA" id="ARBA00004496"/>
    </source>
</evidence>
<dbReference type="SUPFAM" id="SSF53686">
    <property type="entry name" value="Tryptophan synthase beta subunit-like PLP-dependent enzymes"/>
    <property type="match status" value="1"/>
</dbReference>
<proteinExistence type="inferred from homology"/>
<comment type="catalytic activity">
    <reaction evidence="22 24">
        <text>L-homocysteine + L-serine = L,L-cystathionine + H2O</text>
        <dbReference type="Rhea" id="RHEA:10112"/>
        <dbReference type="ChEBI" id="CHEBI:15377"/>
        <dbReference type="ChEBI" id="CHEBI:33384"/>
        <dbReference type="ChEBI" id="CHEBI:58161"/>
        <dbReference type="ChEBI" id="CHEBI:58199"/>
        <dbReference type="EC" id="4.2.1.22"/>
    </reaction>
</comment>
<evidence type="ECO:0000256" key="4">
    <source>
        <dbReference type="ARBA" id="ARBA00005003"/>
    </source>
</evidence>
<keyword evidence="18 24" id="KW-0456">Lyase</keyword>
<evidence type="ECO:0000256" key="19">
    <source>
        <dbReference type="ARBA" id="ARBA00023242"/>
    </source>
</evidence>
<name>A0A0H5R7M4_9EUKA</name>
<dbReference type="FunFam" id="3.40.50.1100:FF:000003">
    <property type="entry name" value="Cystathionine beta-synthase"/>
    <property type="match status" value="1"/>
</dbReference>
<comment type="cofactor">
    <cofactor evidence="1 24">
        <name>pyridoxal 5'-phosphate</name>
        <dbReference type="ChEBI" id="CHEBI:597326"/>
    </cofactor>
</comment>
<comment type="function">
    <text evidence="21">Hydro-lyase catalyzing the first step of the transsulfuration pathway, where the hydroxyl group of L-serine is displaced by L-homocysteine in a beta-replacement reaction to form L-cystathionine, the precursor of L-cysteine. This catabolic route allows the elimination of L-methionine and the toxic metabolite L-homocysteine. Also involved in the production of hydrogen sulfide, a gasotransmitter with signaling and cytoprotective effects on neurons.</text>
</comment>
<dbReference type="InterPro" id="IPR046353">
    <property type="entry name" value="CBS_C"/>
</dbReference>
<dbReference type="InterPro" id="IPR050214">
    <property type="entry name" value="Cys_Synth/Cystath_Beta-Synth"/>
</dbReference>
<sequence>MSSSSAATPKWKFGKPQILDSILGHIGGTPIVKLNKIGVREGIECELVAKCEFFNAGGSIKDRIGLKMVEDAEKSGRIKPGDTLIEPTSGNTGIGLALAAAIKGYRMIITMPEKMSQEKVDILKALGAEIIRTPTEAAWDSPESHISVAIRLQREIENSHILDQYKNPSNPLAHYEGTAEEIYLQCNGRIDMIVVAAGTGGTIAGVSKRLKELLPNIVVVGVDPVGSLLALPESLNGPVKSYQVEGIGYDFVPEVLDRSHVDMWIKTEDGSSLKMARRLIREEGLLCGGSSGATTSAALMAARSLKAGQRCVIILPDSIRNYMSKHLNDDWMADHDFLDSAMLEVNSKSCWWYDKRVSDLNLNSPMTALPTMSCKDAIRLMHDHGFDQLPVVNSENEVLGMITEGNLISHLRGGRVRGSAPISEVLYGKFKQIKIDTPLGTLSRVFETHHFVLVVSTQKCASSHNQVTEKTVVFGVVTRIDLLDFVMAGIDGKGISRGVSMDLGSVPV</sequence>
<evidence type="ECO:0000259" key="25">
    <source>
        <dbReference type="PROSITE" id="PS51371"/>
    </source>
</evidence>
<evidence type="ECO:0000256" key="2">
    <source>
        <dbReference type="ARBA" id="ARBA00004123"/>
    </source>
</evidence>
<feature type="domain" description="CBS" evidence="25">
    <location>
        <begin position="360"/>
        <end position="417"/>
    </location>
</feature>
<dbReference type="GO" id="GO:0005634">
    <property type="term" value="C:nucleus"/>
    <property type="evidence" value="ECO:0007669"/>
    <property type="project" value="UniProtKB-SubCell"/>
</dbReference>
<evidence type="ECO:0000256" key="18">
    <source>
        <dbReference type="ARBA" id="ARBA00023239"/>
    </source>
</evidence>
<comment type="subcellular location">
    <subcellularLocation>
        <location evidence="3">Cytoplasm</location>
    </subcellularLocation>
    <subcellularLocation>
        <location evidence="2">Nucleus</location>
    </subcellularLocation>
</comment>
<comment type="pathway">
    <text evidence="4">Amino-acid biosynthesis; L-cysteine biosynthesis; L-cysteine from L-homocysteine and L-serine: step 1/2.</text>
</comment>
<dbReference type="Gene3D" id="3.40.50.1100">
    <property type="match status" value="2"/>
</dbReference>
<dbReference type="FunFam" id="3.40.50.1100:FF:000118">
    <property type="entry name" value="Related to CYS4-cystathionine beta-synthase"/>
    <property type="match status" value="1"/>
</dbReference>
<evidence type="ECO:0000256" key="5">
    <source>
        <dbReference type="ARBA" id="ARBA00007103"/>
    </source>
</evidence>
<dbReference type="GO" id="GO:0006535">
    <property type="term" value="P:cysteine biosynthetic process from serine"/>
    <property type="evidence" value="ECO:0007669"/>
    <property type="project" value="UniProtKB-UniRule"/>
</dbReference>
<dbReference type="PROSITE" id="PS00901">
    <property type="entry name" value="CYS_SYNTHASE"/>
    <property type="match status" value="1"/>
</dbReference>
<evidence type="ECO:0000256" key="12">
    <source>
        <dbReference type="ARBA" id="ARBA00022617"/>
    </source>
</evidence>
<protein>
    <recommendedName>
        <fullName evidence="20 24">Cystathionine beta-synthase</fullName>
        <ecNumber evidence="7 24">4.2.1.22</ecNumber>
    </recommendedName>
</protein>
<dbReference type="PROSITE" id="PS51371">
    <property type="entry name" value="CBS"/>
    <property type="match status" value="1"/>
</dbReference>
<evidence type="ECO:0000256" key="17">
    <source>
        <dbReference type="ARBA" id="ARBA00023122"/>
    </source>
</evidence>
<keyword evidence="9" id="KW-1017">Isopeptide bond</keyword>
<dbReference type="InterPro" id="IPR001216">
    <property type="entry name" value="P-phosphate_BS"/>
</dbReference>
<dbReference type="Pfam" id="PF00291">
    <property type="entry name" value="PALP"/>
    <property type="match status" value="1"/>
</dbReference>
<keyword evidence="15 24" id="KW-0663">Pyridoxal phosphate</keyword>
<dbReference type="InterPro" id="IPR046342">
    <property type="entry name" value="CBS_dom_sf"/>
</dbReference>
<keyword evidence="17 23" id="KW-0129">CBS domain</keyword>
<evidence type="ECO:0000256" key="20">
    <source>
        <dbReference type="ARBA" id="ARBA00026192"/>
    </source>
</evidence>
<dbReference type="Pfam" id="PF00571">
    <property type="entry name" value="CBS"/>
    <property type="match status" value="1"/>
</dbReference>
<keyword evidence="24" id="KW-0198">Cysteine biosynthesis</keyword>
<dbReference type="GO" id="GO:0004122">
    <property type="term" value="F:cystathionine beta-synthase activity"/>
    <property type="evidence" value="ECO:0007669"/>
    <property type="project" value="UniProtKB-UniRule"/>
</dbReference>
<evidence type="ECO:0000256" key="23">
    <source>
        <dbReference type="PROSITE-ProRule" id="PRU00703"/>
    </source>
</evidence>
<dbReference type="GO" id="GO:0005737">
    <property type="term" value="C:cytoplasm"/>
    <property type="evidence" value="ECO:0007669"/>
    <property type="project" value="UniProtKB-SubCell"/>
</dbReference>
<keyword evidence="10" id="KW-0597">Phosphoprotein</keyword>
<dbReference type="GO" id="GO:0019343">
    <property type="term" value="P:cysteine biosynthetic process via cystathionine"/>
    <property type="evidence" value="ECO:0007669"/>
    <property type="project" value="UniProtKB-UniRule"/>
</dbReference>
<evidence type="ECO:0000256" key="15">
    <source>
        <dbReference type="ARBA" id="ARBA00022898"/>
    </source>
</evidence>